<feature type="compositionally biased region" description="Basic and acidic residues" evidence="6">
    <location>
        <begin position="36"/>
        <end position="49"/>
    </location>
</feature>
<reference evidence="9 10" key="1">
    <citation type="submission" date="2017-02" db="EMBL/GenBank/DDBJ databases">
        <authorList>
            <person name="Peterson S.W."/>
        </authorList>
    </citation>
    <scope>NUCLEOTIDE SEQUENCE [LARGE SCALE GENOMIC DNA]</scope>
    <source>
        <strain evidence="9 10">P15</strain>
    </source>
</reference>
<evidence type="ECO:0000313" key="9">
    <source>
        <dbReference type="EMBL" id="SKC55852.1"/>
    </source>
</evidence>
<keyword evidence="2 7" id="KW-0732">Signal</keyword>
<evidence type="ECO:0000256" key="1">
    <source>
        <dbReference type="ARBA" id="ARBA00004418"/>
    </source>
</evidence>
<evidence type="ECO:0000256" key="4">
    <source>
        <dbReference type="ARBA" id="ARBA00022764"/>
    </source>
</evidence>
<accession>A0A1T5JWF3</accession>
<dbReference type="AlphaFoldDB" id="A0A1T5JWF3"/>
<dbReference type="Gene3D" id="3.30.1340.30">
    <property type="match status" value="1"/>
</dbReference>
<evidence type="ECO:0000256" key="2">
    <source>
        <dbReference type="ARBA" id="ARBA00022729"/>
    </source>
</evidence>
<sequence>MKSTHASRTLLTAALSSGLLFATATVLALPETEPEEQNRAQADKHKGESEQPASDTWITTKVKADLLATEDVSGLDIKVETVNGVVSLSGRVDSQAQIDKAVSVSRAIKGVSKVDSKGLKVGKP</sequence>
<evidence type="ECO:0000259" key="8">
    <source>
        <dbReference type="PROSITE" id="PS50914"/>
    </source>
</evidence>
<dbReference type="SMART" id="SM00749">
    <property type="entry name" value="BON"/>
    <property type="match status" value="1"/>
</dbReference>
<dbReference type="InterPro" id="IPR051686">
    <property type="entry name" value="Lipoprotein_DolP"/>
</dbReference>
<feature type="signal peptide" evidence="7">
    <location>
        <begin position="1"/>
        <end position="28"/>
    </location>
</feature>
<keyword evidence="10" id="KW-1185">Reference proteome</keyword>
<dbReference type="InterPro" id="IPR014004">
    <property type="entry name" value="Transpt-assoc_nodulatn_dom_bac"/>
</dbReference>
<dbReference type="PANTHER" id="PTHR34606:SF15">
    <property type="entry name" value="BON DOMAIN-CONTAINING PROTEIN"/>
    <property type="match status" value="1"/>
</dbReference>
<dbReference type="InterPro" id="IPR007055">
    <property type="entry name" value="BON_dom"/>
</dbReference>
<keyword evidence="4" id="KW-0574">Periplasm</keyword>
<name>A0A1T5JWF3_9GAMM</name>
<dbReference type="Proteomes" id="UP000190341">
    <property type="component" value="Unassembled WGS sequence"/>
</dbReference>
<feature type="region of interest" description="Disordered" evidence="6">
    <location>
        <begin position="30"/>
        <end position="55"/>
    </location>
</feature>
<dbReference type="OrthoDB" id="8910395at2"/>
<dbReference type="Pfam" id="PF04972">
    <property type="entry name" value="BON"/>
    <property type="match status" value="1"/>
</dbReference>
<feature type="domain" description="BON" evidence="8">
    <location>
        <begin position="54"/>
        <end position="123"/>
    </location>
</feature>
<dbReference type="EMBL" id="FUZV01000001">
    <property type="protein sequence ID" value="SKC55852.1"/>
    <property type="molecule type" value="Genomic_DNA"/>
</dbReference>
<dbReference type="FunFam" id="3.30.1340.30:FF:000001">
    <property type="entry name" value="Molecular chaperone OsmY"/>
    <property type="match status" value="1"/>
</dbReference>
<evidence type="ECO:0000313" key="10">
    <source>
        <dbReference type="Proteomes" id="UP000190341"/>
    </source>
</evidence>
<feature type="chain" id="PRO_5013046824" description="Osmotically-inducible protein Y" evidence="7">
    <location>
        <begin position="29"/>
        <end position="124"/>
    </location>
</feature>
<dbReference type="PROSITE" id="PS50914">
    <property type="entry name" value="BON"/>
    <property type="match status" value="1"/>
</dbReference>
<evidence type="ECO:0000256" key="7">
    <source>
        <dbReference type="SAM" id="SignalP"/>
    </source>
</evidence>
<dbReference type="STRING" id="428993.SAMN06296058_1152"/>
<dbReference type="PANTHER" id="PTHR34606">
    <property type="entry name" value="BON DOMAIN-CONTAINING PROTEIN"/>
    <property type="match status" value="1"/>
</dbReference>
<evidence type="ECO:0000256" key="5">
    <source>
        <dbReference type="ARBA" id="ARBA00070588"/>
    </source>
</evidence>
<evidence type="ECO:0000256" key="6">
    <source>
        <dbReference type="SAM" id="MobiDB-lite"/>
    </source>
</evidence>
<dbReference type="GO" id="GO:0042597">
    <property type="term" value="C:periplasmic space"/>
    <property type="evidence" value="ECO:0007669"/>
    <property type="project" value="UniProtKB-SubCell"/>
</dbReference>
<evidence type="ECO:0000256" key="3">
    <source>
        <dbReference type="ARBA" id="ARBA00022737"/>
    </source>
</evidence>
<organism evidence="9 10">
    <name type="scientific">Pseudoxanthomonas indica</name>
    <dbReference type="NCBI Taxonomy" id="428993"/>
    <lineage>
        <taxon>Bacteria</taxon>
        <taxon>Pseudomonadati</taxon>
        <taxon>Pseudomonadota</taxon>
        <taxon>Gammaproteobacteria</taxon>
        <taxon>Lysobacterales</taxon>
        <taxon>Lysobacteraceae</taxon>
        <taxon>Pseudoxanthomonas</taxon>
    </lineage>
</organism>
<protein>
    <recommendedName>
        <fullName evidence="5">Osmotically-inducible protein Y</fullName>
    </recommendedName>
</protein>
<gene>
    <name evidence="9" type="ORF">SAMN06296058_1152</name>
</gene>
<proteinExistence type="predicted"/>
<dbReference type="RefSeq" id="WP_079723482.1">
    <property type="nucleotide sequence ID" value="NZ_BMCL01000002.1"/>
</dbReference>
<keyword evidence="3" id="KW-0677">Repeat</keyword>
<comment type="subcellular location">
    <subcellularLocation>
        <location evidence="1">Periplasm</location>
    </subcellularLocation>
</comment>